<proteinExistence type="predicted"/>
<feature type="transmembrane region" description="Helical" evidence="6">
    <location>
        <begin position="943"/>
        <end position="965"/>
    </location>
</feature>
<keyword evidence="5 6" id="KW-0472">Membrane</keyword>
<feature type="transmembrane region" description="Helical" evidence="6">
    <location>
        <begin position="199"/>
        <end position="217"/>
    </location>
</feature>
<feature type="transmembrane region" description="Helical" evidence="6">
    <location>
        <begin position="712"/>
        <end position="729"/>
    </location>
</feature>
<accession>A0A8T1V0G1</accession>
<dbReference type="InterPro" id="IPR050367">
    <property type="entry name" value="APC_superfamily"/>
</dbReference>
<evidence type="ECO:0000256" key="2">
    <source>
        <dbReference type="ARBA" id="ARBA00022475"/>
    </source>
</evidence>
<organism evidence="7 8">
    <name type="scientific">Phytophthora cactorum</name>
    <dbReference type="NCBI Taxonomy" id="29920"/>
    <lineage>
        <taxon>Eukaryota</taxon>
        <taxon>Sar</taxon>
        <taxon>Stramenopiles</taxon>
        <taxon>Oomycota</taxon>
        <taxon>Peronosporomycetes</taxon>
        <taxon>Peronosporales</taxon>
        <taxon>Peronosporaceae</taxon>
        <taxon>Phytophthora</taxon>
    </lineage>
</organism>
<dbReference type="GO" id="GO:0005886">
    <property type="term" value="C:plasma membrane"/>
    <property type="evidence" value="ECO:0007669"/>
    <property type="project" value="UniProtKB-SubCell"/>
</dbReference>
<sequence>MSESVNGSVESHRYAKAPHLWALGVGAVVSGDFFGWQSGLVAGFDGLLIILAFVTVLYVLLAFSIAELSTTVPSGGGPYVFALHAIGPRAAFFAGLAESLKVVITCAVVVTGISSYMNQLLSLSSDYGPIWWFVFYVAFVSLNIVGIEMTFRVQAFTTVVSVLILLVFYIGAATKVSYTDWVSNVHWKYPAGWDGAVKGYSFALWFYLGIEELPLAVEVTVNPERNMPIGLVTSISTLVFLAFCTVIFNSMISPGAEAMYNSSSPLLTGYQSVFGDNSTTSGFSWMLILGLIASFHSFVFCMGQLLYAIARDGYLPQILTRLHPTRGTMYVSLIAGSSIGFIVVLLLHFIIGDTRLGSVMINLALIGAVISYSFQLTSFIRLRIKEPNRPRPYRSPFGVPGAVVSMALCVAGMVSIIYSGTSSYEFLASIIVAILYFAIGAVYFFMRVQPRIEAAPTPKLRENLLSNASSKPGSPSAYRFSKNCKRSLCNLLRPATNSSQQAQSSRFKQSFQMNNISNLSINGPTIEGEGSKRYAKVPHLWALGVGTVISGNFYGWQSSLVAGFDGLLILLSIVTVQYVLLSFSIAELSATVPHGGGPYVFALHGIGKTAAFFAGIAECLKVVVTTAVAATGIASYFAELIGVGEDYGPIWWIACYIIFVTLNIVGVEMTFRVQVFVTIVSVILLAVFYIGAATVIDYQKWVVDRDWNYNGWDGILEGASFTLWFYLGIEELPLAIDETIEPTKNMPRGLIASMISLIVISFCTVIFSSMISPGADEMYVNASPLLTGYQTIFGDNSTTSGCSWLLLIGLISSFHSFVFCMGKLLYAIACDGYLPQMLTKLHPTRGTTHVALITGSIVALVLVIVLHYAIGDARLGSVMINLSLIGAIVSYMFQLTAFIMLRIREPERPRPYKSPFGIPGAVICIILSIFSLVSIIYSGTSSYVFLASVLVAIGYFALGALYFVYRVKPRLEVGNGPVSAKEFRENLMSSRVSNKV</sequence>
<keyword evidence="3 6" id="KW-0812">Transmembrane</keyword>
<feature type="transmembrane region" description="Helical" evidence="6">
    <location>
        <begin position="46"/>
        <end position="69"/>
    </location>
</feature>
<feature type="transmembrane region" description="Helical" evidence="6">
    <location>
        <begin position="229"/>
        <end position="252"/>
    </location>
</feature>
<evidence type="ECO:0000256" key="6">
    <source>
        <dbReference type="SAM" id="Phobius"/>
    </source>
</evidence>
<dbReference type="VEuPathDB" id="FungiDB:PC110_g7894"/>
<evidence type="ECO:0008006" key="9">
    <source>
        <dbReference type="Google" id="ProtNLM"/>
    </source>
</evidence>
<feature type="transmembrane region" description="Helical" evidence="6">
    <location>
        <begin position="850"/>
        <end position="870"/>
    </location>
</feature>
<protein>
    <recommendedName>
        <fullName evidence="9">Amino acid/polyamine transporter I</fullName>
    </recommendedName>
</protein>
<keyword evidence="2" id="KW-1003">Cell membrane</keyword>
<dbReference type="PANTHER" id="PTHR42770:SF7">
    <property type="entry name" value="MEMBRANE PROTEIN"/>
    <property type="match status" value="1"/>
</dbReference>
<feature type="transmembrane region" description="Helical" evidence="6">
    <location>
        <begin position="357"/>
        <end position="376"/>
    </location>
</feature>
<dbReference type="VEuPathDB" id="FungiDB:PC110_g7895"/>
<feature type="transmembrane region" description="Helical" evidence="6">
    <location>
        <begin position="804"/>
        <end position="829"/>
    </location>
</feature>
<dbReference type="GO" id="GO:0022857">
    <property type="term" value="F:transmembrane transporter activity"/>
    <property type="evidence" value="ECO:0007669"/>
    <property type="project" value="InterPro"/>
</dbReference>
<keyword evidence="4 6" id="KW-1133">Transmembrane helix</keyword>
<feature type="transmembrane region" description="Helical" evidence="6">
    <location>
        <begin position="568"/>
        <end position="590"/>
    </location>
</feature>
<feature type="transmembrane region" description="Helical" evidence="6">
    <location>
        <begin position="750"/>
        <end position="771"/>
    </location>
</feature>
<feature type="transmembrane region" description="Helical" evidence="6">
    <location>
        <begin position="90"/>
        <end position="117"/>
    </location>
</feature>
<name>A0A8T1V0G1_9STRA</name>
<dbReference type="OrthoDB" id="3900342at2759"/>
<evidence type="ECO:0000256" key="3">
    <source>
        <dbReference type="ARBA" id="ARBA00022692"/>
    </source>
</evidence>
<feature type="transmembrane region" description="Helical" evidence="6">
    <location>
        <begin position="397"/>
        <end position="420"/>
    </location>
</feature>
<reference evidence="7" key="1">
    <citation type="submission" date="2021-01" db="EMBL/GenBank/DDBJ databases">
        <title>Phytophthora aleatoria, a newly-described species from Pinus radiata is distinct from Phytophthora cactorum isolates based on comparative genomics.</title>
        <authorList>
            <person name="Mcdougal R."/>
            <person name="Panda P."/>
            <person name="Williams N."/>
            <person name="Studholme D.J."/>
        </authorList>
    </citation>
    <scope>NUCLEOTIDE SEQUENCE</scope>
    <source>
        <strain evidence="7">NZFS 3830</strain>
    </source>
</reference>
<evidence type="ECO:0000256" key="5">
    <source>
        <dbReference type="ARBA" id="ARBA00023136"/>
    </source>
</evidence>
<feature type="transmembrane region" description="Helical" evidence="6">
    <location>
        <begin position="882"/>
        <end position="903"/>
    </location>
</feature>
<comment type="caution">
    <text evidence="7">The sequence shown here is derived from an EMBL/GenBank/DDBJ whole genome shotgun (WGS) entry which is preliminary data.</text>
</comment>
<feature type="transmembrane region" description="Helical" evidence="6">
    <location>
        <begin position="159"/>
        <end position="179"/>
    </location>
</feature>
<feature type="transmembrane region" description="Helical" evidence="6">
    <location>
        <begin position="915"/>
        <end position="937"/>
    </location>
</feature>
<dbReference type="EMBL" id="JAENGZ010000041">
    <property type="protein sequence ID" value="KAG6972095.1"/>
    <property type="molecule type" value="Genomic_DNA"/>
</dbReference>
<dbReference type="Proteomes" id="UP000688947">
    <property type="component" value="Unassembled WGS sequence"/>
</dbReference>
<dbReference type="InterPro" id="IPR002293">
    <property type="entry name" value="AA/rel_permease1"/>
</dbReference>
<evidence type="ECO:0000313" key="8">
    <source>
        <dbReference type="Proteomes" id="UP000688947"/>
    </source>
</evidence>
<feature type="transmembrane region" description="Helical" evidence="6">
    <location>
        <begin position="129"/>
        <end position="147"/>
    </location>
</feature>
<dbReference type="Pfam" id="PF13520">
    <property type="entry name" value="AA_permease_2"/>
    <property type="match status" value="2"/>
</dbReference>
<comment type="subcellular location">
    <subcellularLocation>
        <location evidence="1">Cell membrane</location>
        <topology evidence="1">Multi-pass membrane protein</topology>
    </subcellularLocation>
</comment>
<evidence type="ECO:0000256" key="1">
    <source>
        <dbReference type="ARBA" id="ARBA00004651"/>
    </source>
</evidence>
<dbReference type="AlphaFoldDB" id="A0A8T1V0G1"/>
<feature type="transmembrane region" description="Helical" evidence="6">
    <location>
        <begin position="426"/>
        <end position="446"/>
    </location>
</feature>
<feature type="transmembrane region" description="Helical" evidence="6">
    <location>
        <begin position="283"/>
        <end position="309"/>
    </location>
</feature>
<feature type="transmembrane region" description="Helical" evidence="6">
    <location>
        <begin position="330"/>
        <end position="351"/>
    </location>
</feature>
<evidence type="ECO:0000313" key="7">
    <source>
        <dbReference type="EMBL" id="KAG6972095.1"/>
    </source>
</evidence>
<dbReference type="PANTHER" id="PTHR42770">
    <property type="entry name" value="AMINO ACID TRANSPORTER-RELATED"/>
    <property type="match status" value="1"/>
</dbReference>
<gene>
    <name evidence="7" type="ORF">JG687_00001656</name>
</gene>
<feature type="transmembrane region" description="Helical" evidence="6">
    <location>
        <begin position="649"/>
        <end position="666"/>
    </location>
</feature>
<evidence type="ECO:0000256" key="4">
    <source>
        <dbReference type="ARBA" id="ARBA00022989"/>
    </source>
</evidence>
<feature type="transmembrane region" description="Helical" evidence="6">
    <location>
        <begin position="673"/>
        <end position="692"/>
    </location>
</feature>
<feature type="transmembrane region" description="Helical" evidence="6">
    <location>
        <begin position="611"/>
        <end position="637"/>
    </location>
</feature>